<dbReference type="GO" id="GO:0005524">
    <property type="term" value="F:ATP binding"/>
    <property type="evidence" value="ECO:0007669"/>
    <property type="project" value="UniProtKB-KW"/>
</dbReference>
<dbReference type="CDD" id="cd04320">
    <property type="entry name" value="AspRS_cyto_N"/>
    <property type="match status" value="1"/>
</dbReference>
<dbReference type="InterPro" id="IPR004364">
    <property type="entry name" value="Aa-tRNA-synt_II"/>
</dbReference>
<evidence type="ECO:0000256" key="8">
    <source>
        <dbReference type="ARBA" id="ARBA00022917"/>
    </source>
</evidence>
<dbReference type="HAMAP" id="MF_02075">
    <property type="entry name" value="Asp_tRNA_synth_type2"/>
    <property type="match status" value="1"/>
</dbReference>
<accession>A0A8H4Q6C0</accession>
<dbReference type="Proteomes" id="UP000562929">
    <property type="component" value="Unassembled WGS sequence"/>
</dbReference>
<evidence type="ECO:0000256" key="13">
    <source>
        <dbReference type="SAM" id="MobiDB-lite"/>
    </source>
</evidence>
<gene>
    <name evidence="15" type="ORF">GQ602_004224</name>
</gene>
<dbReference type="InterPro" id="IPR004365">
    <property type="entry name" value="NA-bd_OB_tRNA"/>
</dbReference>
<evidence type="ECO:0000256" key="4">
    <source>
        <dbReference type="ARBA" id="ARBA00022490"/>
    </source>
</evidence>
<evidence type="ECO:0000313" key="16">
    <source>
        <dbReference type="Proteomes" id="UP000562929"/>
    </source>
</evidence>
<dbReference type="EC" id="6.1.1.12" evidence="3"/>
<feature type="region of interest" description="Disordered" evidence="13">
    <location>
        <begin position="747"/>
        <end position="768"/>
    </location>
</feature>
<keyword evidence="7" id="KW-0067">ATP-binding</keyword>
<dbReference type="InterPro" id="IPR002312">
    <property type="entry name" value="Asp/Asn-tRNA-synth_IIb"/>
</dbReference>
<keyword evidence="4" id="KW-0963">Cytoplasm</keyword>
<dbReference type="Gene3D" id="2.40.50.140">
    <property type="entry name" value="Nucleic acid-binding proteins"/>
    <property type="match status" value="1"/>
</dbReference>
<comment type="caution">
    <text evidence="15">The sequence shown here is derived from an EMBL/GenBank/DDBJ whole genome shotgun (WGS) entry which is preliminary data.</text>
</comment>
<organism evidence="15 16">
    <name type="scientific">Ophiocordyceps camponoti-floridani</name>
    <dbReference type="NCBI Taxonomy" id="2030778"/>
    <lineage>
        <taxon>Eukaryota</taxon>
        <taxon>Fungi</taxon>
        <taxon>Dikarya</taxon>
        <taxon>Ascomycota</taxon>
        <taxon>Pezizomycotina</taxon>
        <taxon>Sordariomycetes</taxon>
        <taxon>Hypocreomycetidae</taxon>
        <taxon>Hypocreales</taxon>
        <taxon>Ophiocordycipitaceae</taxon>
        <taxon>Ophiocordyceps</taxon>
    </lineage>
</organism>
<dbReference type="InterPro" id="IPR006195">
    <property type="entry name" value="aa-tRNA-synth_II"/>
</dbReference>
<dbReference type="PANTHER" id="PTHR43450:SF2">
    <property type="entry name" value="ASPARTATE--TRNA LIGASE"/>
    <property type="match status" value="1"/>
</dbReference>
<reference evidence="15 16" key="1">
    <citation type="journal article" date="2020" name="G3 (Bethesda)">
        <title>Genetic Underpinnings of Host Manipulation by Ophiocordyceps as Revealed by Comparative Transcriptomics.</title>
        <authorList>
            <person name="Will I."/>
            <person name="Das B."/>
            <person name="Trinh T."/>
            <person name="Brachmann A."/>
            <person name="Ohm R.A."/>
            <person name="de Bekker C."/>
        </authorList>
    </citation>
    <scope>NUCLEOTIDE SEQUENCE [LARGE SCALE GENOMIC DNA]</scope>
    <source>
        <strain evidence="15 16">EC05</strain>
    </source>
</reference>
<dbReference type="OrthoDB" id="372395at2759"/>
<dbReference type="SUPFAM" id="SSF55681">
    <property type="entry name" value="Class II aaRS and biotin synthetases"/>
    <property type="match status" value="1"/>
</dbReference>
<feature type="region of interest" description="Disordered" evidence="13">
    <location>
        <begin position="174"/>
        <end position="193"/>
    </location>
</feature>
<feature type="compositionally biased region" description="Low complexity" evidence="13">
    <location>
        <begin position="27"/>
        <end position="36"/>
    </location>
</feature>
<dbReference type="GO" id="GO:0005829">
    <property type="term" value="C:cytosol"/>
    <property type="evidence" value="ECO:0007669"/>
    <property type="project" value="TreeGrafter"/>
</dbReference>
<evidence type="ECO:0000256" key="6">
    <source>
        <dbReference type="ARBA" id="ARBA00022741"/>
    </source>
</evidence>
<dbReference type="Pfam" id="PF01336">
    <property type="entry name" value="tRNA_anti-codon"/>
    <property type="match status" value="1"/>
</dbReference>
<protein>
    <recommendedName>
        <fullName evidence="12">Probable aspartate--tRNA ligase, cytoplasmic</fullName>
        <ecNumber evidence="3">6.1.1.12</ecNumber>
    </recommendedName>
    <alternativeName>
        <fullName evidence="10">Aspartyl-tRNA synthetase</fullName>
    </alternativeName>
</protein>
<dbReference type="InterPro" id="IPR045864">
    <property type="entry name" value="aa-tRNA-synth_II/BPL/LPL"/>
</dbReference>
<sequence>MKTRKLRYRPGLVRLHDAPRFTSKFTPGIPSPVSSGSPPPSPGPTWPMQRHARPFGNLTIDVASCRNSSGVTMPAPSAGILSALGLPRRTRSKVSRRISSSGLAITKPKPADVATGGPMVGPLDVTGVLSVRRQRRYLASSDVSCLGPGSNRNHYNSQCQYHYNPRYLSRDCSRDWGSQSHSNRRHYQPPALSQLPSTNLSTVFSVSFTLRILYASPTNSLSRSYGFVIFLNRLCRRRPLFLSCHLHLRLGTLLNPRINAHIDSRLSVAAARPKSLAPLQLCLPRSSMDRSYASIDSGTSSADWPVHPFELNAIAELDSLPLGSEVNIRARISTHRQLSKALDFILLRDQTQSVQAVLSHDEVDMASWVQKLPPESLVQVSGILKEPPEPVRSATVDTVEVHIQSVHLVNTAHNAPFTNYKPPETLRNRMSSRILDLRHPSNQALFRIRSLVTRKFHDVLFDHGFVEINTPKLQPAATESGAAVFKVNYFSRNAFLAQSPQLAKQMSISADFGRVFEVGPVFRAENSNTHRHLTEYTGLDLEMAIEHDYHEVIEVIDEFLKSVFKAVYEMPEIAEVRSRWPSQDLKYLDKTLVLDFVEGVQMLRDDGRDVAEDEDFSTPDEIRLGQLVRDKYDTDYYVLDKFPASARPFYTHKDPENPKWTRSFDIFIRGQEICSGGQRIHDVVELRANMRAAGIDEDGMDDYLDAFDLGAPPHAGAGLGLERIVAWLLELGDVRYASLFHRDPKSLPERTPGLAHPEADTTKPQPESILPPVEKLIANYGDASNTSWLDERFTIWRHPSGAAVGYVRQEKFAMITGDPLCDASQYKEVCMAFIKFISSELRLVPVWMLVSFEVQKILAKQMGWRTLSCTEEQRVNTDKRFSSVDGAKLRRVEREGVKIHEVKADADFMKRTEQGIQSWKSSRKGRQVHMTEVRPWIDIEHRRYFAAEKDGKVHALVVLAKLSPKHGWQVKWALDFPGSVNGAIEVLIDYTLSAVHGLVTFGVGVSEKLTPGEHLHGIRARFLATTYNSIVESLGLRRKAGFRNKFGALGEEVYICYPKHGVGLRDLGQIVKFFQD</sequence>
<keyword evidence="8" id="KW-0648">Protein biosynthesis</keyword>
<dbReference type="InterPro" id="IPR024320">
    <property type="entry name" value="LPG_synthase_C"/>
</dbReference>
<dbReference type="InterPro" id="IPR004523">
    <property type="entry name" value="Asp-tRNA_synthase_2"/>
</dbReference>
<dbReference type="NCBIfam" id="TIGR00458">
    <property type="entry name" value="aspS_nondisc"/>
    <property type="match status" value="1"/>
</dbReference>
<evidence type="ECO:0000256" key="9">
    <source>
        <dbReference type="ARBA" id="ARBA00023146"/>
    </source>
</evidence>
<dbReference type="EMBL" id="JAACLJ010000004">
    <property type="protein sequence ID" value="KAF4587531.1"/>
    <property type="molecule type" value="Genomic_DNA"/>
</dbReference>
<evidence type="ECO:0000256" key="7">
    <source>
        <dbReference type="ARBA" id="ARBA00022840"/>
    </source>
</evidence>
<comment type="similarity">
    <text evidence="2">Belongs to the class-II aminoacyl-tRNA synthetase family. Type 2 subfamily.</text>
</comment>
<keyword evidence="9" id="KW-0030">Aminoacyl-tRNA synthetase</keyword>
<dbReference type="SUPFAM" id="SSF50249">
    <property type="entry name" value="Nucleic acid-binding proteins"/>
    <property type="match status" value="1"/>
</dbReference>
<dbReference type="GO" id="GO:0003723">
    <property type="term" value="F:RNA binding"/>
    <property type="evidence" value="ECO:0007669"/>
    <property type="project" value="TreeGrafter"/>
</dbReference>
<evidence type="ECO:0000256" key="11">
    <source>
        <dbReference type="ARBA" id="ARBA00047904"/>
    </source>
</evidence>
<dbReference type="PRINTS" id="PR01042">
    <property type="entry name" value="TRNASYNTHASP"/>
</dbReference>
<keyword evidence="6" id="KW-0547">Nucleotide-binding</keyword>
<dbReference type="AlphaFoldDB" id="A0A8H4Q6C0"/>
<evidence type="ECO:0000313" key="15">
    <source>
        <dbReference type="EMBL" id="KAF4587531.1"/>
    </source>
</evidence>
<dbReference type="GO" id="GO:0004815">
    <property type="term" value="F:aspartate-tRNA ligase activity"/>
    <property type="evidence" value="ECO:0007669"/>
    <property type="project" value="UniProtKB-EC"/>
</dbReference>
<name>A0A8H4Q6C0_9HYPO</name>
<proteinExistence type="inferred from homology"/>
<dbReference type="FunFam" id="3.30.930.10:FF:000038">
    <property type="entry name" value="Aspartate--tRNA ligase"/>
    <property type="match status" value="1"/>
</dbReference>
<dbReference type="PANTHER" id="PTHR43450">
    <property type="entry name" value="ASPARTYL-TRNA SYNTHETASE"/>
    <property type="match status" value="1"/>
</dbReference>
<keyword evidence="16" id="KW-1185">Reference proteome</keyword>
<dbReference type="NCBIfam" id="NF003483">
    <property type="entry name" value="PRK05159.1"/>
    <property type="match status" value="1"/>
</dbReference>
<evidence type="ECO:0000256" key="3">
    <source>
        <dbReference type="ARBA" id="ARBA00012841"/>
    </source>
</evidence>
<dbReference type="GO" id="GO:0006422">
    <property type="term" value="P:aspartyl-tRNA aminoacylation"/>
    <property type="evidence" value="ECO:0007669"/>
    <property type="project" value="InterPro"/>
</dbReference>
<dbReference type="Gene3D" id="3.30.930.10">
    <property type="entry name" value="Bira Bifunctional Protein, Domain 2"/>
    <property type="match status" value="1"/>
</dbReference>
<evidence type="ECO:0000256" key="2">
    <source>
        <dbReference type="ARBA" id="ARBA00005312"/>
    </source>
</evidence>
<evidence type="ECO:0000256" key="10">
    <source>
        <dbReference type="ARBA" id="ARBA00033155"/>
    </source>
</evidence>
<dbReference type="GO" id="GO:0017101">
    <property type="term" value="C:aminoacyl-tRNA synthetase multienzyme complex"/>
    <property type="evidence" value="ECO:0007669"/>
    <property type="project" value="TreeGrafter"/>
</dbReference>
<dbReference type="Pfam" id="PF09924">
    <property type="entry name" value="LPG_synthase_C"/>
    <property type="match status" value="1"/>
</dbReference>
<evidence type="ECO:0000259" key="14">
    <source>
        <dbReference type="PROSITE" id="PS50862"/>
    </source>
</evidence>
<evidence type="ECO:0000256" key="12">
    <source>
        <dbReference type="ARBA" id="ARBA00070516"/>
    </source>
</evidence>
<dbReference type="PROSITE" id="PS50862">
    <property type="entry name" value="AA_TRNA_LIGASE_II"/>
    <property type="match status" value="1"/>
</dbReference>
<evidence type="ECO:0000256" key="5">
    <source>
        <dbReference type="ARBA" id="ARBA00022598"/>
    </source>
</evidence>
<evidence type="ECO:0000256" key="1">
    <source>
        <dbReference type="ARBA" id="ARBA00004496"/>
    </source>
</evidence>
<feature type="region of interest" description="Disordered" evidence="13">
    <location>
        <begin position="21"/>
        <end position="52"/>
    </location>
</feature>
<comment type="catalytic activity">
    <reaction evidence="11">
        <text>tRNA(Asp) + L-aspartate + ATP = L-aspartyl-tRNA(Asp) + AMP + diphosphate</text>
        <dbReference type="Rhea" id="RHEA:19649"/>
        <dbReference type="Rhea" id="RHEA-COMP:9660"/>
        <dbReference type="Rhea" id="RHEA-COMP:9678"/>
        <dbReference type="ChEBI" id="CHEBI:29991"/>
        <dbReference type="ChEBI" id="CHEBI:30616"/>
        <dbReference type="ChEBI" id="CHEBI:33019"/>
        <dbReference type="ChEBI" id="CHEBI:78442"/>
        <dbReference type="ChEBI" id="CHEBI:78516"/>
        <dbReference type="ChEBI" id="CHEBI:456215"/>
        <dbReference type="EC" id="6.1.1.12"/>
    </reaction>
</comment>
<dbReference type="InterPro" id="IPR012340">
    <property type="entry name" value="NA-bd_OB-fold"/>
</dbReference>
<dbReference type="Pfam" id="PF00152">
    <property type="entry name" value="tRNA-synt_2"/>
    <property type="match status" value="1"/>
</dbReference>
<dbReference type="CDD" id="cd00776">
    <property type="entry name" value="AsxRS_core"/>
    <property type="match status" value="1"/>
</dbReference>
<comment type="subcellular location">
    <subcellularLocation>
        <location evidence="1">Cytoplasm</location>
    </subcellularLocation>
</comment>
<keyword evidence="5 15" id="KW-0436">Ligase</keyword>
<feature type="domain" description="Aminoacyl-transfer RNA synthetases class-II family profile" evidence="14">
    <location>
        <begin position="446"/>
        <end position="748"/>
    </location>
</feature>